<feature type="region of interest" description="Disordered" evidence="1">
    <location>
        <begin position="129"/>
        <end position="165"/>
    </location>
</feature>
<reference evidence="2 3" key="1">
    <citation type="submission" date="2019-09" db="EMBL/GenBank/DDBJ databases">
        <title>Bird 10,000 Genomes (B10K) Project - Family phase.</title>
        <authorList>
            <person name="Zhang G."/>
        </authorList>
    </citation>
    <scope>NUCLEOTIDE SEQUENCE [LARGE SCALE GENOMIC DNA]</scope>
    <source>
        <strain evidence="2">B10K-DU-002-59</strain>
        <tissue evidence="2">Muscle</tissue>
    </source>
</reference>
<accession>A0A7L2Z2P0</accession>
<dbReference type="GO" id="GO:0051754">
    <property type="term" value="P:meiotic sister chromatid cohesion, centromeric"/>
    <property type="evidence" value="ECO:0007669"/>
    <property type="project" value="InterPro"/>
</dbReference>
<dbReference type="GO" id="GO:0007060">
    <property type="term" value="P:male meiosis chromosome segregation"/>
    <property type="evidence" value="ECO:0007669"/>
    <property type="project" value="TreeGrafter"/>
</dbReference>
<name>A0A7L2Z2P0_JACJC</name>
<dbReference type="AlphaFoldDB" id="A0A7L2Z2P0"/>
<dbReference type="PANTHER" id="PTHR38006:SF1">
    <property type="entry name" value="MEIOSIS-SPECIFIC KINETOCHORE PROTEIN"/>
    <property type="match status" value="1"/>
</dbReference>
<comment type="caution">
    <text evidence="2">The sequence shown here is derived from an EMBL/GenBank/DDBJ whole genome shotgun (WGS) entry which is preliminary data.</text>
</comment>
<dbReference type="InterPro" id="IPR034545">
    <property type="entry name" value="Meikin"/>
</dbReference>
<dbReference type="PANTHER" id="PTHR38006">
    <property type="entry name" value="MEIOSIS-SPECIFIC KINETOCHORE PROTEIN"/>
    <property type="match status" value="1"/>
</dbReference>
<protein>
    <submittedName>
        <fullName evidence="2">MEIKN protein</fullName>
    </submittedName>
</protein>
<feature type="non-terminal residue" evidence="2">
    <location>
        <position position="260"/>
    </location>
</feature>
<dbReference type="GO" id="GO:0010789">
    <property type="term" value="P:meiotic sister chromatid cohesion involved in meiosis I"/>
    <property type="evidence" value="ECO:0007669"/>
    <property type="project" value="TreeGrafter"/>
</dbReference>
<keyword evidence="3" id="KW-1185">Reference proteome</keyword>
<dbReference type="OrthoDB" id="8443315at2759"/>
<feature type="compositionally biased region" description="Basic and acidic residues" evidence="1">
    <location>
        <begin position="144"/>
        <end position="155"/>
    </location>
</feature>
<organism evidence="2 3">
    <name type="scientific">Jacana jacana</name>
    <name type="common">Wattled jacana</name>
    <name type="synonym">Parra jacana</name>
    <dbReference type="NCBI Taxonomy" id="54508"/>
    <lineage>
        <taxon>Eukaryota</taxon>
        <taxon>Metazoa</taxon>
        <taxon>Chordata</taxon>
        <taxon>Craniata</taxon>
        <taxon>Vertebrata</taxon>
        <taxon>Euteleostomi</taxon>
        <taxon>Archelosauria</taxon>
        <taxon>Archosauria</taxon>
        <taxon>Dinosauria</taxon>
        <taxon>Saurischia</taxon>
        <taxon>Theropoda</taxon>
        <taxon>Coelurosauria</taxon>
        <taxon>Aves</taxon>
        <taxon>Neognathae</taxon>
        <taxon>Neoaves</taxon>
        <taxon>Charadriiformes</taxon>
        <taxon>Jacanidae</taxon>
        <taxon>Jacana</taxon>
    </lineage>
</organism>
<dbReference type="GO" id="GO:0016321">
    <property type="term" value="P:female meiosis chromosome segregation"/>
    <property type="evidence" value="ECO:0007669"/>
    <property type="project" value="TreeGrafter"/>
</dbReference>
<evidence type="ECO:0000313" key="2">
    <source>
        <dbReference type="EMBL" id="NXT00755.1"/>
    </source>
</evidence>
<feature type="non-terminal residue" evidence="2">
    <location>
        <position position="1"/>
    </location>
</feature>
<dbReference type="GO" id="GO:0045143">
    <property type="term" value="P:homologous chromosome segregation"/>
    <property type="evidence" value="ECO:0007669"/>
    <property type="project" value="TreeGrafter"/>
</dbReference>
<evidence type="ECO:0000256" key="1">
    <source>
        <dbReference type="SAM" id="MobiDB-lite"/>
    </source>
</evidence>
<dbReference type="Proteomes" id="UP000550086">
    <property type="component" value="Unassembled WGS sequence"/>
</dbReference>
<proteinExistence type="predicted"/>
<evidence type="ECO:0000313" key="3">
    <source>
        <dbReference type="Proteomes" id="UP000550086"/>
    </source>
</evidence>
<sequence length="260" mass="28025">MTLPTGVSTFLLECLDVDLTADYSTGASDSLNSFPSPETFRDDGSGRTNFYTENKNSTLLDSSKAVAIDMIPQISNLSAILEPVVDAFQDQNIKRKRLSDCSSSALSVSTTVAGKKICKITAATERTPDLKTGTRCPSPLGPEIKPDDQTAEPKKLKCKKKGKKPNLLGESSVSFRELDASGNASATSGRLTEAPPPQSTVAVLALCGRPKICSIVRTSPCQRPLRLRHVPVDAKPFRLPEGVPEDVITNTKNWTCCLQR</sequence>
<gene>
    <name evidence="2" type="primary">Meikin</name>
    <name evidence="2" type="ORF">JACJAC_R05969</name>
</gene>
<dbReference type="GO" id="GO:0000776">
    <property type="term" value="C:kinetochore"/>
    <property type="evidence" value="ECO:0007669"/>
    <property type="project" value="InterPro"/>
</dbReference>
<dbReference type="EMBL" id="VZTM01033363">
    <property type="protein sequence ID" value="NXT00755.1"/>
    <property type="molecule type" value="Genomic_DNA"/>
</dbReference>